<reference evidence="6" key="1">
    <citation type="submission" date="2019-01" db="EMBL/GenBank/DDBJ databases">
        <title>Draft genome sequences of three monokaryotic isolates of the white-rot basidiomycete fungus Dichomitus squalens.</title>
        <authorList>
            <consortium name="DOE Joint Genome Institute"/>
            <person name="Lopez S.C."/>
            <person name="Andreopoulos B."/>
            <person name="Pangilinan J."/>
            <person name="Lipzen A."/>
            <person name="Riley R."/>
            <person name="Ahrendt S."/>
            <person name="Ng V."/>
            <person name="Barry K."/>
            <person name="Daum C."/>
            <person name="Grigoriev I.V."/>
            <person name="Hilden K.S."/>
            <person name="Makela M.R."/>
            <person name="de Vries R.P."/>
        </authorList>
    </citation>
    <scope>NUCLEOTIDE SEQUENCE [LARGE SCALE GENOMIC DNA]</scope>
    <source>
        <strain evidence="6">OM18370.1</strain>
    </source>
</reference>
<protein>
    <submittedName>
        <fullName evidence="6">Alcohol oxidase-like protein</fullName>
    </submittedName>
</protein>
<comment type="cofactor">
    <cofactor evidence="1 3">
        <name>FAD</name>
        <dbReference type="ChEBI" id="CHEBI:57692"/>
    </cofactor>
</comment>
<evidence type="ECO:0000256" key="3">
    <source>
        <dbReference type="PIRSR" id="PIRSR000137-2"/>
    </source>
</evidence>
<dbReference type="OrthoDB" id="269227at2759"/>
<proteinExistence type="inferred from homology"/>
<dbReference type="AlphaFoldDB" id="A0A4Q9MSN5"/>
<dbReference type="GO" id="GO:0016614">
    <property type="term" value="F:oxidoreductase activity, acting on CH-OH group of donors"/>
    <property type="evidence" value="ECO:0007669"/>
    <property type="project" value="InterPro"/>
</dbReference>
<evidence type="ECO:0000313" key="6">
    <source>
        <dbReference type="EMBL" id="TBU30297.1"/>
    </source>
</evidence>
<dbReference type="InterPro" id="IPR036188">
    <property type="entry name" value="FAD/NAD-bd_sf"/>
</dbReference>
<dbReference type="GO" id="GO:0050660">
    <property type="term" value="F:flavin adenine dinucleotide binding"/>
    <property type="evidence" value="ECO:0007669"/>
    <property type="project" value="InterPro"/>
</dbReference>
<gene>
    <name evidence="6" type="ORF">BD311DRAFT_755161</name>
</gene>
<dbReference type="SUPFAM" id="SSF54373">
    <property type="entry name" value="FAD-linked reductases, C-terminal domain"/>
    <property type="match status" value="1"/>
</dbReference>
<accession>A0A4Q9MSN5</accession>
<feature type="binding site" evidence="3">
    <location>
        <position position="236"/>
    </location>
    <ligand>
        <name>FAD</name>
        <dbReference type="ChEBI" id="CHEBI:57692"/>
    </ligand>
</feature>
<evidence type="ECO:0000256" key="2">
    <source>
        <dbReference type="ARBA" id="ARBA00010790"/>
    </source>
</evidence>
<dbReference type="Gene3D" id="3.30.560.10">
    <property type="entry name" value="Glucose Oxidase, domain 3"/>
    <property type="match status" value="1"/>
</dbReference>
<dbReference type="InterPro" id="IPR007867">
    <property type="entry name" value="GMC_OxRtase_C"/>
</dbReference>
<evidence type="ECO:0000256" key="1">
    <source>
        <dbReference type="ARBA" id="ARBA00001974"/>
    </source>
</evidence>
<keyword evidence="3" id="KW-0274">FAD</keyword>
<dbReference type="PANTHER" id="PTHR11552">
    <property type="entry name" value="GLUCOSE-METHANOL-CHOLINE GMC OXIDOREDUCTASE"/>
    <property type="match status" value="1"/>
</dbReference>
<dbReference type="PIRSF" id="PIRSF000137">
    <property type="entry name" value="Alcohol_oxidase"/>
    <property type="match status" value="1"/>
</dbReference>
<dbReference type="Gene3D" id="3.50.50.60">
    <property type="entry name" value="FAD/NAD(P)-binding domain"/>
    <property type="match status" value="1"/>
</dbReference>
<dbReference type="InterPro" id="IPR012132">
    <property type="entry name" value="GMC_OxRdtase"/>
</dbReference>
<comment type="similarity">
    <text evidence="2">Belongs to the GMC oxidoreductase family.</text>
</comment>
<feature type="binding site" evidence="3">
    <location>
        <begin position="542"/>
        <end position="543"/>
    </location>
    <ligand>
        <name>FAD</name>
        <dbReference type="ChEBI" id="CHEBI:57692"/>
    </ligand>
</feature>
<evidence type="ECO:0000259" key="5">
    <source>
        <dbReference type="Pfam" id="PF05199"/>
    </source>
</evidence>
<sequence length="611" mass="66871">MTTPQLFDEYDIIFAGGGTTAGIIVGRLAAADPSLRILILETGPHTQDDLSHTQPARFLTHLQPGSKTIRNVVAKPSKHLNGRELAVQCGQCVGGGSSVNFAMYTRAPASDYDDWARLYDNPGWSWADLLPLMKKAETYQNAPNRPTHGYSGPLKVSYGGKRTNVGEDYIATVSKYDKTRVIVDDANRMVDDVNRHEFWPKWIDGNSGHRSDVAHNYLYKVLKTGTNVHLLPGYFVKKVIIEDGRATGVEFVRNAQVLPDVDGTIRVAQSKQLVVLSAGAFGSAAILERSGIGRKDVLERNGIEQKVDLPMVGENYNDHHLFFLNFHASEDAETIDGIVRNDPGEIEKWSAQWSKDGKGLMATNGCDGGMKYRPSPEELRTIGPDFADSDLWRSFYAPSPDKPVLFIGMISQYVGTAPPPPDHKCYCTFAYLTYPVGTGSVHITSADDVTAPVDFDSGVCSRKEDFALMRHMYKVCREYGRRMDSYRGEIAADHPKFAASSAAAVPEAPVRPVSIDAADIVYSAEDERALDDFIRSKVQTAWHSLGTCAMKPHDKGGVVDSRLNVYGVQALKIADMSIAPSNVATNTYSTAITIGEKAAIMIAEDLGIKGV</sequence>
<dbReference type="InterPro" id="IPR000172">
    <property type="entry name" value="GMC_OxRdtase_N"/>
</dbReference>
<keyword evidence="3" id="KW-0285">Flavoprotein</keyword>
<name>A0A4Q9MSN5_9APHY</name>
<dbReference type="EMBL" id="ML143407">
    <property type="protein sequence ID" value="TBU30297.1"/>
    <property type="molecule type" value="Genomic_DNA"/>
</dbReference>
<feature type="binding site" evidence="3">
    <location>
        <begin position="19"/>
        <end position="20"/>
    </location>
    <ligand>
        <name>FAD</name>
        <dbReference type="ChEBI" id="CHEBI:57692"/>
    </ligand>
</feature>
<dbReference type="Pfam" id="PF00732">
    <property type="entry name" value="GMC_oxred_N"/>
    <property type="match status" value="1"/>
</dbReference>
<dbReference type="Proteomes" id="UP000292957">
    <property type="component" value="Unassembled WGS sequence"/>
</dbReference>
<dbReference type="SUPFAM" id="SSF51905">
    <property type="entry name" value="FAD/NAD(P)-binding domain"/>
    <property type="match status" value="1"/>
</dbReference>
<evidence type="ECO:0000259" key="4">
    <source>
        <dbReference type="Pfam" id="PF00732"/>
    </source>
</evidence>
<feature type="domain" description="Glucose-methanol-choline oxidoreductase N-terminal" evidence="4">
    <location>
        <begin position="10"/>
        <end position="319"/>
    </location>
</feature>
<dbReference type="PANTHER" id="PTHR11552:SF78">
    <property type="entry name" value="GLUCOSE-METHANOL-CHOLINE OXIDOREDUCTASE N-TERMINAL DOMAIN-CONTAINING PROTEIN"/>
    <property type="match status" value="1"/>
</dbReference>
<organism evidence="6">
    <name type="scientific">Dichomitus squalens</name>
    <dbReference type="NCBI Taxonomy" id="114155"/>
    <lineage>
        <taxon>Eukaryota</taxon>
        <taxon>Fungi</taxon>
        <taxon>Dikarya</taxon>
        <taxon>Basidiomycota</taxon>
        <taxon>Agaricomycotina</taxon>
        <taxon>Agaricomycetes</taxon>
        <taxon>Polyporales</taxon>
        <taxon>Polyporaceae</taxon>
        <taxon>Dichomitus</taxon>
    </lineage>
</organism>
<dbReference type="Pfam" id="PF05199">
    <property type="entry name" value="GMC_oxred_C"/>
    <property type="match status" value="1"/>
</dbReference>
<feature type="domain" description="Glucose-methanol-choline oxidoreductase C-terminal" evidence="5">
    <location>
        <begin position="435"/>
        <end position="595"/>
    </location>
</feature>